<dbReference type="InterPro" id="IPR019410">
    <property type="entry name" value="Methyltransf_16"/>
</dbReference>
<dbReference type="Proteomes" id="UP001443914">
    <property type="component" value="Unassembled WGS sequence"/>
</dbReference>
<evidence type="ECO:0000313" key="2">
    <source>
        <dbReference type="EMBL" id="KAK9672271.1"/>
    </source>
</evidence>
<proteinExistence type="predicted"/>
<evidence type="ECO:0008006" key="4">
    <source>
        <dbReference type="Google" id="ProtNLM"/>
    </source>
</evidence>
<dbReference type="PANTHER" id="PTHR14614:SF43">
    <property type="entry name" value="OS04G0492400 PROTEIN"/>
    <property type="match status" value="1"/>
</dbReference>
<feature type="compositionally biased region" description="Polar residues" evidence="1">
    <location>
        <begin position="226"/>
        <end position="236"/>
    </location>
</feature>
<protein>
    <recommendedName>
        <fullName evidence="4">S-adenosyl-L-methionine-dependent methyltransferase superfamily protein</fullName>
    </recommendedName>
</protein>
<dbReference type="AlphaFoldDB" id="A0AAW1H898"/>
<dbReference type="InterPro" id="IPR029063">
    <property type="entry name" value="SAM-dependent_MTases_sf"/>
</dbReference>
<dbReference type="SUPFAM" id="SSF53335">
    <property type="entry name" value="S-adenosyl-L-methionine-dependent methyltransferases"/>
    <property type="match status" value="1"/>
</dbReference>
<gene>
    <name evidence="2" type="ORF">RND81_12G088100</name>
</gene>
<evidence type="ECO:0000313" key="3">
    <source>
        <dbReference type="Proteomes" id="UP001443914"/>
    </source>
</evidence>
<keyword evidence="3" id="KW-1185">Reference proteome</keyword>
<evidence type="ECO:0000256" key="1">
    <source>
        <dbReference type="SAM" id="MobiDB-lite"/>
    </source>
</evidence>
<name>A0AAW1H898_SAPOF</name>
<dbReference type="Gene3D" id="3.40.50.150">
    <property type="entry name" value="Vaccinia Virus protein VP39"/>
    <property type="match status" value="1"/>
</dbReference>
<comment type="caution">
    <text evidence="2">The sequence shown here is derived from an EMBL/GenBank/DDBJ whole genome shotgun (WGS) entry which is preliminary data.</text>
</comment>
<reference evidence="2" key="1">
    <citation type="submission" date="2024-03" db="EMBL/GenBank/DDBJ databases">
        <title>WGS assembly of Saponaria officinalis var. Norfolk2.</title>
        <authorList>
            <person name="Jenkins J."/>
            <person name="Shu S."/>
            <person name="Grimwood J."/>
            <person name="Barry K."/>
            <person name="Goodstein D."/>
            <person name="Schmutz J."/>
            <person name="Leebens-Mack J."/>
            <person name="Osbourn A."/>
        </authorList>
    </citation>
    <scope>NUCLEOTIDE SEQUENCE [LARGE SCALE GENOMIC DNA]</scope>
    <source>
        <strain evidence="2">JIC</strain>
    </source>
</reference>
<sequence>MRAPSFLSHCLLPRERGSHSFSSILDKDGHYATPAVEILPSKVSLQSTYNGESVDVQGFHSFKGKISVGNIVGFSGPELISSKVDGSCKSWDSSIDLVNVLKHEIRDGQLSFRGKRVLELSCSYGLAGIFACLKGACTVHFHDTNAETIRCTTIPNVQANLEQACDWQNRQPEGPQTPSRQPLAPSVHFYAGNWEELPAVLSVAKTELTPRMSMCLSEDDLNDACSSQDGSTNGRDSSAKPRFSRKLSGSRAWERASEADHGEGGYDVVLITDVPFSVTSLKKLYSLIKKCLRPPYGVLYLATKKNFVGFNNGARHLRSIVDEEGIYGAHLVKEMTDREIWKIFLK</sequence>
<accession>A0AAW1H898</accession>
<organism evidence="2 3">
    <name type="scientific">Saponaria officinalis</name>
    <name type="common">Common soapwort</name>
    <name type="synonym">Lychnis saponaria</name>
    <dbReference type="NCBI Taxonomy" id="3572"/>
    <lineage>
        <taxon>Eukaryota</taxon>
        <taxon>Viridiplantae</taxon>
        <taxon>Streptophyta</taxon>
        <taxon>Embryophyta</taxon>
        <taxon>Tracheophyta</taxon>
        <taxon>Spermatophyta</taxon>
        <taxon>Magnoliopsida</taxon>
        <taxon>eudicotyledons</taxon>
        <taxon>Gunneridae</taxon>
        <taxon>Pentapetalae</taxon>
        <taxon>Caryophyllales</taxon>
        <taxon>Caryophyllaceae</taxon>
        <taxon>Caryophylleae</taxon>
        <taxon>Saponaria</taxon>
    </lineage>
</organism>
<dbReference type="EMBL" id="JBDFQZ010000012">
    <property type="protein sequence ID" value="KAK9672271.1"/>
    <property type="molecule type" value="Genomic_DNA"/>
</dbReference>
<dbReference type="PANTHER" id="PTHR14614">
    <property type="entry name" value="HEPATOCELLULAR CARCINOMA-ASSOCIATED ANTIGEN"/>
    <property type="match status" value="1"/>
</dbReference>
<feature type="region of interest" description="Disordered" evidence="1">
    <location>
        <begin position="226"/>
        <end position="246"/>
    </location>
</feature>